<dbReference type="PROSITE" id="PS51340">
    <property type="entry name" value="MOSC"/>
    <property type="match status" value="1"/>
</dbReference>
<evidence type="ECO:0000313" key="3">
    <source>
        <dbReference type="Proteomes" id="UP000324222"/>
    </source>
</evidence>
<name>A0A5B7ETG7_PORTR</name>
<protein>
    <recommendedName>
        <fullName evidence="1">MOSC domain-containing protein</fullName>
    </recommendedName>
</protein>
<dbReference type="Pfam" id="PF03473">
    <property type="entry name" value="MOSC"/>
    <property type="match status" value="1"/>
</dbReference>
<reference evidence="2 3" key="1">
    <citation type="submission" date="2019-05" db="EMBL/GenBank/DDBJ databases">
        <title>Another draft genome of Portunus trituberculatus and its Hox gene families provides insights of decapod evolution.</title>
        <authorList>
            <person name="Jeong J.-H."/>
            <person name="Song I."/>
            <person name="Kim S."/>
            <person name="Choi T."/>
            <person name="Kim D."/>
            <person name="Ryu S."/>
            <person name="Kim W."/>
        </authorList>
    </citation>
    <scope>NUCLEOTIDE SEQUENCE [LARGE SCALE GENOMIC DNA]</scope>
    <source>
        <tissue evidence="2">Muscle</tissue>
    </source>
</reference>
<keyword evidence="3" id="KW-1185">Reference proteome</keyword>
<proteinExistence type="predicted"/>
<evidence type="ECO:0000313" key="2">
    <source>
        <dbReference type="EMBL" id="MPC36446.1"/>
    </source>
</evidence>
<dbReference type="GO" id="GO:0030151">
    <property type="term" value="F:molybdenum ion binding"/>
    <property type="evidence" value="ECO:0007669"/>
    <property type="project" value="InterPro"/>
</dbReference>
<dbReference type="GO" id="GO:0003824">
    <property type="term" value="F:catalytic activity"/>
    <property type="evidence" value="ECO:0007669"/>
    <property type="project" value="InterPro"/>
</dbReference>
<evidence type="ECO:0000259" key="1">
    <source>
        <dbReference type="PROSITE" id="PS51340"/>
    </source>
</evidence>
<accession>A0A5B7ETG7</accession>
<dbReference type="AlphaFoldDB" id="A0A5B7ETG7"/>
<dbReference type="EMBL" id="VSRR010003520">
    <property type="protein sequence ID" value="MPC36446.1"/>
    <property type="molecule type" value="Genomic_DNA"/>
</dbReference>
<sequence length="63" mass="7153">MDNFRPNIVLSGGPPFQEDEWLYIRIGRAVFRKIKPCERVGLDKDEKKKKGLCSDAARGKACT</sequence>
<dbReference type="OrthoDB" id="17255at2759"/>
<gene>
    <name evidence="2" type="primary">ycbX</name>
    <name evidence="2" type="ORF">E2C01_029904</name>
</gene>
<comment type="caution">
    <text evidence="2">The sequence shown here is derived from an EMBL/GenBank/DDBJ whole genome shotgun (WGS) entry which is preliminary data.</text>
</comment>
<organism evidence="2 3">
    <name type="scientific">Portunus trituberculatus</name>
    <name type="common">Swimming crab</name>
    <name type="synonym">Neptunus trituberculatus</name>
    <dbReference type="NCBI Taxonomy" id="210409"/>
    <lineage>
        <taxon>Eukaryota</taxon>
        <taxon>Metazoa</taxon>
        <taxon>Ecdysozoa</taxon>
        <taxon>Arthropoda</taxon>
        <taxon>Crustacea</taxon>
        <taxon>Multicrustacea</taxon>
        <taxon>Malacostraca</taxon>
        <taxon>Eumalacostraca</taxon>
        <taxon>Eucarida</taxon>
        <taxon>Decapoda</taxon>
        <taxon>Pleocyemata</taxon>
        <taxon>Brachyura</taxon>
        <taxon>Eubrachyura</taxon>
        <taxon>Portunoidea</taxon>
        <taxon>Portunidae</taxon>
        <taxon>Portuninae</taxon>
        <taxon>Portunus</taxon>
    </lineage>
</organism>
<dbReference type="Proteomes" id="UP000324222">
    <property type="component" value="Unassembled WGS sequence"/>
</dbReference>
<dbReference type="InterPro" id="IPR005302">
    <property type="entry name" value="MoCF_Sase_C"/>
</dbReference>
<dbReference type="GO" id="GO:0030170">
    <property type="term" value="F:pyridoxal phosphate binding"/>
    <property type="evidence" value="ECO:0007669"/>
    <property type="project" value="InterPro"/>
</dbReference>
<feature type="domain" description="MOSC" evidence="1">
    <location>
        <begin position="1"/>
        <end position="63"/>
    </location>
</feature>